<dbReference type="GO" id="GO:0005886">
    <property type="term" value="C:plasma membrane"/>
    <property type="evidence" value="ECO:0007669"/>
    <property type="project" value="TreeGrafter"/>
</dbReference>
<dbReference type="EMBL" id="JENJ01000010">
    <property type="protein sequence ID" value="KGM97449.1"/>
    <property type="molecule type" value="Genomic_DNA"/>
</dbReference>
<proteinExistence type="predicted"/>
<keyword evidence="1" id="KW-0812">Transmembrane</keyword>
<keyword evidence="1" id="KW-1133">Transmembrane helix</keyword>
<dbReference type="Gene3D" id="3.40.50.620">
    <property type="entry name" value="HUPs"/>
    <property type="match status" value="1"/>
</dbReference>
<dbReference type="CDD" id="cd06259">
    <property type="entry name" value="YdcF-like"/>
    <property type="match status" value="1"/>
</dbReference>
<evidence type="ECO:0000313" key="4">
    <source>
        <dbReference type="Proteomes" id="UP000030012"/>
    </source>
</evidence>
<gene>
    <name evidence="3" type="ORF">Z968_03395</name>
</gene>
<reference evidence="3 4" key="1">
    <citation type="submission" date="2014-01" db="EMBL/GenBank/DDBJ databases">
        <title>Plasmidome dynamics in the species complex Clostridium novyi sensu lato converts strains of independent lineages into distinctly different pathogens.</title>
        <authorList>
            <person name="Skarin H."/>
            <person name="Segerman B."/>
        </authorList>
    </citation>
    <scope>NUCLEOTIDE SEQUENCE [LARGE SCALE GENOMIC DNA]</scope>
    <source>
        <strain evidence="3 4">4552</strain>
    </source>
</reference>
<dbReference type="AlphaFoldDB" id="A0A0A0I7M2"/>
<dbReference type="PANTHER" id="PTHR30336">
    <property type="entry name" value="INNER MEMBRANE PROTEIN, PROBABLE PERMEASE"/>
    <property type="match status" value="1"/>
</dbReference>
<dbReference type="Pfam" id="PF02698">
    <property type="entry name" value="DUF218"/>
    <property type="match status" value="1"/>
</dbReference>
<dbReference type="OrthoDB" id="9782395at2"/>
<keyword evidence="1" id="KW-0472">Membrane</keyword>
<dbReference type="InterPro" id="IPR014729">
    <property type="entry name" value="Rossmann-like_a/b/a_fold"/>
</dbReference>
<dbReference type="InterPro" id="IPR003848">
    <property type="entry name" value="DUF218"/>
</dbReference>
<dbReference type="PANTHER" id="PTHR30336:SF4">
    <property type="entry name" value="ENVELOPE BIOGENESIS FACTOR ELYC"/>
    <property type="match status" value="1"/>
</dbReference>
<dbReference type="GO" id="GO:0043164">
    <property type="term" value="P:Gram-negative-bacterium-type cell wall biogenesis"/>
    <property type="evidence" value="ECO:0007669"/>
    <property type="project" value="TreeGrafter"/>
</dbReference>
<organism evidence="3 4">
    <name type="scientific">Clostridium novyi A str. 4552</name>
    <dbReference type="NCBI Taxonomy" id="1444289"/>
    <lineage>
        <taxon>Bacteria</taxon>
        <taxon>Bacillati</taxon>
        <taxon>Bacillota</taxon>
        <taxon>Clostridia</taxon>
        <taxon>Eubacteriales</taxon>
        <taxon>Clostridiaceae</taxon>
        <taxon>Clostridium</taxon>
    </lineage>
</organism>
<feature type="transmembrane region" description="Helical" evidence="1">
    <location>
        <begin position="9"/>
        <end position="29"/>
    </location>
</feature>
<feature type="transmembrane region" description="Helical" evidence="1">
    <location>
        <begin position="67"/>
        <end position="89"/>
    </location>
</feature>
<evidence type="ECO:0000256" key="1">
    <source>
        <dbReference type="SAM" id="Phobius"/>
    </source>
</evidence>
<sequence>MSYLAMKKINYMIGALSILYYLFFVRFSGIMGFHIIWFFIGIFFIFFKFFKEVIVKFYNALNSKLRFVLKVCISLGIASFIILESLIIYFGISNKNPKSDYIIVLGAAVHGDYMSLILKERVDRSLEYLREYPSTKVIVSGGKGSGELITEAEAMRRYLVENGVKNSQIIKEENSRTTAENFKYSSKIIENMDKERTPTVSVVTTNFHMLRAKMLARRSGLKVKGIPARGHISSAPNYYIREYFAFIHSFACDNIN</sequence>
<dbReference type="Proteomes" id="UP000030012">
    <property type="component" value="Unassembled WGS sequence"/>
</dbReference>
<evidence type="ECO:0000313" key="3">
    <source>
        <dbReference type="EMBL" id="KGM97449.1"/>
    </source>
</evidence>
<dbReference type="GO" id="GO:0000270">
    <property type="term" value="P:peptidoglycan metabolic process"/>
    <property type="evidence" value="ECO:0007669"/>
    <property type="project" value="TreeGrafter"/>
</dbReference>
<evidence type="ECO:0000259" key="2">
    <source>
        <dbReference type="Pfam" id="PF02698"/>
    </source>
</evidence>
<name>A0A0A0I7M2_CLONO</name>
<accession>A0A0A0I7M2</accession>
<protein>
    <recommendedName>
        <fullName evidence="2">DUF218 domain-containing protein</fullName>
    </recommendedName>
</protein>
<feature type="transmembrane region" description="Helical" evidence="1">
    <location>
        <begin position="35"/>
        <end position="55"/>
    </location>
</feature>
<comment type="caution">
    <text evidence="3">The sequence shown here is derived from an EMBL/GenBank/DDBJ whole genome shotgun (WGS) entry which is preliminary data.</text>
</comment>
<feature type="domain" description="DUF218" evidence="2">
    <location>
        <begin position="100"/>
        <end position="244"/>
    </location>
</feature>
<dbReference type="InterPro" id="IPR051599">
    <property type="entry name" value="Cell_Envelope_Assoc"/>
</dbReference>